<evidence type="ECO:0000259" key="2">
    <source>
        <dbReference type="Pfam" id="PF02894"/>
    </source>
</evidence>
<dbReference type="GO" id="GO:0000166">
    <property type="term" value="F:nucleotide binding"/>
    <property type="evidence" value="ECO:0007669"/>
    <property type="project" value="InterPro"/>
</dbReference>
<dbReference type="Pfam" id="PF02894">
    <property type="entry name" value="GFO_IDH_MocA_C"/>
    <property type="match status" value="1"/>
</dbReference>
<dbReference type="Pfam" id="PF01408">
    <property type="entry name" value="GFO_IDH_MocA"/>
    <property type="match status" value="1"/>
</dbReference>
<name>A0A6G1KHU7_9PLEO</name>
<dbReference type="SUPFAM" id="SSF55347">
    <property type="entry name" value="Glyceraldehyde-3-phosphate dehydrogenase-like, C-terminal domain"/>
    <property type="match status" value="1"/>
</dbReference>
<dbReference type="EMBL" id="MU005766">
    <property type="protein sequence ID" value="KAF2712419.1"/>
    <property type="molecule type" value="Genomic_DNA"/>
</dbReference>
<evidence type="ECO:0000259" key="1">
    <source>
        <dbReference type="Pfam" id="PF01408"/>
    </source>
</evidence>
<dbReference type="InterPro" id="IPR000683">
    <property type="entry name" value="Gfo/Idh/MocA-like_OxRdtase_N"/>
</dbReference>
<dbReference type="PANTHER" id="PTHR43377:SF1">
    <property type="entry name" value="BILIVERDIN REDUCTASE A"/>
    <property type="match status" value="1"/>
</dbReference>
<dbReference type="Proteomes" id="UP000799428">
    <property type="component" value="Unassembled WGS sequence"/>
</dbReference>
<feature type="domain" description="Gfo/Idh/MocA-like oxidoreductase C-terminal" evidence="2">
    <location>
        <begin position="132"/>
        <end position="338"/>
    </location>
</feature>
<proteinExistence type="predicted"/>
<dbReference type="Gene3D" id="3.30.360.10">
    <property type="entry name" value="Dihydrodipicolinate Reductase, domain 2"/>
    <property type="match status" value="1"/>
</dbReference>
<dbReference type="Gene3D" id="3.40.50.720">
    <property type="entry name" value="NAD(P)-binding Rossmann-like Domain"/>
    <property type="match status" value="1"/>
</dbReference>
<dbReference type="OrthoDB" id="446809at2759"/>
<sequence>MQQIYIHGPRHAEAILNDTCVELACVVDSSPAAEAVAEKLKCPLFKSVQVMLASSHRPDAALVCTPNHSHVPISKELLEGGLHVLCEKPISVDVASGQKLVLNRETHNRHLLIGHHRRFNRYVVTTKKLLPSLGQIVPVNGVWTIYKPPEYFDSPTEWRRLATAGVVLINLSHEIDILHHLFEPIIRVFAEKSASQRGHAAEEGAAITLRLKNGIVDTFLVSDAVVSPHNFESGTGGNPTIPKVGQDFYRIFGSSASLSVPQMMKWTHPDGVNTWNSRPHYEILEVPEMKIPFKLQIEHFVKVIRGEEKPSCSGIEGLRAVLVCEAIRKSMQDNLPVDISVD</sequence>
<gene>
    <name evidence="3" type="ORF">K504DRAFT_521856</name>
</gene>
<dbReference type="SUPFAM" id="SSF51735">
    <property type="entry name" value="NAD(P)-binding Rossmann-fold domains"/>
    <property type="match status" value="1"/>
</dbReference>
<evidence type="ECO:0000313" key="4">
    <source>
        <dbReference type="Proteomes" id="UP000799428"/>
    </source>
</evidence>
<keyword evidence="4" id="KW-1185">Reference proteome</keyword>
<accession>A0A6G1KHU7</accession>
<organism evidence="3 4">
    <name type="scientific">Pleomassaria siparia CBS 279.74</name>
    <dbReference type="NCBI Taxonomy" id="1314801"/>
    <lineage>
        <taxon>Eukaryota</taxon>
        <taxon>Fungi</taxon>
        <taxon>Dikarya</taxon>
        <taxon>Ascomycota</taxon>
        <taxon>Pezizomycotina</taxon>
        <taxon>Dothideomycetes</taxon>
        <taxon>Pleosporomycetidae</taxon>
        <taxon>Pleosporales</taxon>
        <taxon>Pleomassariaceae</taxon>
        <taxon>Pleomassaria</taxon>
    </lineage>
</organism>
<dbReference type="InterPro" id="IPR036291">
    <property type="entry name" value="NAD(P)-bd_dom_sf"/>
</dbReference>
<dbReference type="PANTHER" id="PTHR43377">
    <property type="entry name" value="BILIVERDIN REDUCTASE A"/>
    <property type="match status" value="1"/>
</dbReference>
<protein>
    <submittedName>
        <fullName evidence="3">NAD(P)-binding protein</fullName>
    </submittedName>
</protein>
<reference evidence="3" key="1">
    <citation type="journal article" date="2020" name="Stud. Mycol.">
        <title>101 Dothideomycetes genomes: a test case for predicting lifestyles and emergence of pathogens.</title>
        <authorList>
            <person name="Haridas S."/>
            <person name="Albert R."/>
            <person name="Binder M."/>
            <person name="Bloem J."/>
            <person name="Labutti K."/>
            <person name="Salamov A."/>
            <person name="Andreopoulos B."/>
            <person name="Baker S."/>
            <person name="Barry K."/>
            <person name="Bills G."/>
            <person name="Bluhm B."/>
            <person name="Cannon C."/>
            <person name="Castanera R."/>
            <person name="Culley D."/>
            <person name="Daum C."/>
            <person name="Ezra D."/>
            <person name="Gonzalez J."/>
            <person name="Henrissat B."/>
            <person name="Kuo A."/>
            <person name="Liang C."/>
            <person name="Lipzen A."/>
            <person name="Lutzoni F."/>
            <person name="Magnuson J."/>
            <person name="Mondo S."/>
            <person name="Nolan M."/>
            <person name="Ohm R."/>
            <person name="Pangilinan J."/>
            <person name="Park H.-J."/>
            <person name="Ramirez L."/>
            <person name="Alfaro M."/>
            <person name="Sun H."/>
            <person name="Tritt A."/>
            <person name="Yoshinaga Y."/>
            <person name="Zwiers L.-H."/>
            <person name="Turgeon B."/>
            <person name="Goodwin S."/>
            <person name="Spatafora J."/>
            <person name="Crous P."/>
            <person name="Grigoriev I."/>
        </authorList>
    </citation>
    <scope>NUCLEOTIDE SEQUENCE</scope>
    <source>
        <strain evidence="3">CBS 279.74</strain>
    </source>
</reference>
<evidence type="ECO:0000313" key="3">
    <source>
        <dbReference type="EMBL" id="KAF2712419.1"/>
    </source>
</evidence>
<dbReference type="InterPro" id="IPR004104">
    <property type="entry name" value="Gfo/Idh/MocA-like_OxRdtase_C"/>
</dbReference>
<feature type="domain" description="Gfo/Idh/MocA-like oxidoreductase N-terminal" evidence="1">
    <location>
        <begin position="8"/>
        <end position="115"/>
    </location>
</feature>
<dbReference type="AlphaFoldDB" id="A0A6G1KHU7"/>
<dbReference type="InterPro" id="IPR051450">
    <property type="entry name" value="Gfo/Idh/MocA_Oxidoreductases"/>
</dbReference>